<evidence type="ECO:0000256" key="3">
    <source>
        <dbReference type="ARBA" id="ARBA00005019"/>
    </source>
</evidence>
<keyword evidence="8 15" id="KW-0548">Nucleotidyltransferase</keyword>
<dbReference type="InterPro" id="IPR045094">
    <property type="entry name" value="NMNAT_euk"/>
</dbReference>
<reference evidence="17" key="1">
    <citation type="journal article" date="2020" name="Nat. Commun.">
        <title>Large-scale genome sequencing of mycorrhizal fungi provides insights into the early evolution of symbiotic traits.</title>
        <authorList>
            <person name="Miyauchi S."/>
            <person name="Kiss E."/>
            <person name="Kuo A."/>
            <person name="Drula E."/>
            <person name="Kohler A."/>
            <person name="Sanchez-Garcia M."/>
            <person name="Morin E."/>
            <person name="Andreopoulos B."/>
            <person name="Barry K.W."/>
            <person name="Bonito G."/>
            <person name="Buee M."/>
            <person name="Carver A."/>
            <person name="Chen C."/>
            <person name="Cichocki N."/>
            <person name="Clum A."/>
            <person name="Culley D."/>
            <person name="Crous P.W."/>
            <person name="Fauchery L."/>
            <person name="Girlanda M."/>
            <person name="Hayes R.D."/>
            <person name="Keri Z."/>
            <person name="LaButti K."/>
            <person name="Lipzen A."/>
            <person name="Lombard V."/>
            <person name="Magnuson J."/>
            <person name="Maillard F."/>
            <person name="Murat C."/>
            <person name="Nolan M."/>
            <person name="Ohm R.A."/>
            <person name="Pangilinan J."/>
            <person name="Pereira M.F."/>
            <person name="Perotto S."/>
            <person name="Peter M."/>
            <person name="Pfister S."/>
            <person name="Riley R."/>
            <person name="Sitrit Y."/>
            <person name="Stielow J.B."/>
            <person name="Szollosi G."/>
            <person name="Zifcakova L."/>
            <person name="Stursova M."/>
            <person name="Spatafora J.W."/>
            <person name="Tedersoo L."/>
            <person name="Vaario L.M."/>
            <person name="Yamada A."/>
            <person name="Yan M."/>
            <person name="Wang P."/>
            <person name="Xu J."/>
            <person name="Bruns T."/>
            <person name="Baldrian P."/>
            <person name="Vilgalys R."/>
            <person name="Dunand C."/>
            <person name="Henrissat B."/>
            <person name="Grigoriev I.V."/>
            <person name="Hibbett D."/>
            <person name="Nagy L.G."/>
            <person name="Martin F.M."/>
        </authorList>
    </citation>
    <scope>NUCLEOTIDE SEQUENCE</scope>
    <source>
        <strain evidence="17">UH-Tt-Lm1</strain>
    </source>
</reference>
<gene>
    <name evidence="17" type="ORF">BJ322DRAFT_1076010</name>
</gene>
<evidence type="ECO:0000256" key="13">
    <source>
        <dbReference type="ARBA" id="ARBA00048721"/>
    </source>
</evidence>
<evidence type="ECO:0000256" key="14">
    <source>
        <dbReference type="ARBA" id="ARBA00049001"/>
    </source>
</evidence>
<feature type="domain" description="Cytidyltransferase-like" evidence="16">
    <location>
        <begin position="36"/>
        <end position="222"/>
    </location>
</feature>
<dbReference type="InterPro" id="IPR005248">
    <property type="entry name" value="NadD/NMNAT"/>
</dbReference>
<comment type="pathway">
    <text evidence="3">Cofactor biosynthesis; NAD(+) biosynthesis; deamido-NAD(+) from nicotinate D-ribonucleotide: step 1/1.</text>
</comment>
<dbReference type="GO" id="GO:0009435">
    <property type="term" value="P:NAD+ biosynthetic process"/>
    <property type="evidence" value="ECO:0007669"/>
    <property type="project" value="InterPro"/>
</dbReference>
<dbReference type="OrthoDB" id="422187at2759"/>
<sequence length="268" mass="30096">MAAQTRQSSSPEGYSFPTHRLQRVLRDSSKQPLVLVACGSFSPITYLHLRMFEMAKDYARQQTDYEIVGGYLSPVSDMYKKPGLLSAKHRVTMCNLATEQTSSWLMVDSWEAFQSYQRTAVVLDHFEHEINDKLGGVATLEGEMRHVKILLLAGSDLIATMSEPGVWSQTDLAHILGKYGCFIVERAGSDMDQATDSLARWRHNIHMIPQLIQNDVSSTKVRLFLKRGLSVRYLLPSPVVTYIEENGLYTEENLPPSPRPSSSGVKGE</sequence>
<dbReference type="EC" id="2.7.7.1" evidence="15"/>
<dbReference type="Pfam" id="PF01467">
    <property type="entry name" value="CTP_transf_like"/>
    <property type="match status" value="1"/>
</dbReference>
<evidence type="ECO:0000256" key="9">
    <source>
        <dbReference type="ARBA" id="ARBA00022741"/>
    </source>
</evidence>
<dbReference type="InterPro" id="IPR051182">
    <property type="entry name" value="Euk_NMN_adenylyltrnsfrase"/>
</dbReference>
<reference evidence="17" key="2">
    <citation type="submission" date="2020-11" db="EMBL/GenBank/DDBJ databases">
        <authorList>
            <consortium name="DOE Joint Genome Institute"/>
            <person name="Kuo A."/>
            <person name="Miyauchi S."/>
            <person name="Kiss E."/>
            <person name="Drula E."/>
            <person name="Kohler A."/>
            <person name="Sanchez-Garcia M."/>
            <person name="Andreopoulos B."/>
            <person name="Barry K.W."/>
            <person name="Bonito G."/>
            <person name="Buee M."/>
            <person name="Carver A."/>
            <person name="Chen C."/>
            <person name="Cichocki N."/>
            <person name="Clum A."/>
            <person name="Culley D."/>
            <person name="Crous P.W."/>
            <person name="Fauchery L."/>
            <person name="Girlanda M."/>
            <person name="Hayes R."/>
            <person name="Keri Z."/>
            <person name="Labutti K."/>
            <person name="Lipzen A."/>
            <person name="Lombard V."/>
            <person name="Magnuson J."/>
            <person name="Maillard F."/>
            <person name="Morin E."/>
            <person name="Murat C."/>
            <person name="Nolan M."/>
            <person name="Ohm R."/>
            <person name="Pangilinan J."/>
            <person name="Pereira M."/>
            <person name="Perotto S."/>
            <person name="Peter M."/>
            <person name="Riley R."/>
            <person name="Sitrit Y."/>
            <person name="Stielow B."/>
            <person name="Szollosi G."/>
            <person name="Zifcakova L."/>
            <person name="Stursova M."/>
            <person name="Spatafora J.W."/>
            <person name="Tedersoo L."/>
            <person name="Vaario L.-M."/>
            <person name="Yamada A."/>
            <person name="Yan M."/>
            <person name="Wang P."/>
            <person name="Xu J."/>
            <person name="Bruns T."/>
            <person name="Baldrian P."/>
            <person name="Vilgalys R."/>
            <person name="Henrissat B."/>
            <person name="Grigoriev I.V."/>
            <person name="Hibbett D."/>
            <person name="Nagy L.G."/>
            <person name="Martin F.M."/>
        </authorList>
    </citation>
    <scope>NUCLEOTIDE SEQUENCE</scope>
    <source>
        <strain evidence="17">UH-Tt-Lm1</strain>
    </source>
</reference>
<evidence type="ECO:0000256" key="6">
    <source>
        <dbReference type="ARBA" id="ARBA00022642"/>
    </source>
</evidence>
<dbReference type="NCBIfam" id="TIGR00482">
    <property type="entry name" value="nicotinate (nicotinamide) nucleotide adenylyltransferase"/>
    <property type="match status" value="1"/>
</dbReference>
<dbReference type="EC" id="2.7.7.18" evidence="15"/>
<comment type="similarity">
    <text evidence="4 15">Belongs to the eukaryotic NMN adenylyltransferase family.</text>
</comment>
<keyword evidence="12" id="KW-0539">Nucleus</keyword>
<dbReference type="SUPFAM" id="SSF52374">
    <property type="entry name" value="Nucleotidylyl transferase"/>
    <property type="match status" value="1"/>
</dbReference>
<dbReference type="GO" id="GO:0004515">
    <property type="term" value="F:nicotinate-nucleotide adenylyltransferase activity"/>
    <property type="evidence" value="ECO:0007669"/>
    <property type="project" value="UniProtKB-EC"/>
</dbReference>
<dbReference type="PANTHER" id="PTHR12039:SF0">
    <property type="entry name" value="NICOTINAMIDE-NUCLEOTIDE ADENYLYLTRANSFERASE"/>
    <property type="match status" value="1"/>
</dbReference>
<evidence type="ECO:0000256" key="8">
    <source>
        <dbReference type="ARBA" id="ARBA00022695"/>
    </source>
</evidence>
<dbReference type="GO" id="GO:0000309">
    <property type="term" value="F:nicotinamide-nucleotide adenylyltransferase activity"/>
    <property type="evidence" value="ECO:0007669"/>
    <property type="project" value="UniProtKB-EC"/>
</dbReference>
<evidence type="ECO:0000313" key="17">
    <source>
        <dbReference type="EMBL" id="KAF9782411.1"/>
    </source>
</evidence>
<dbReference type="Gene3D" id="3.40.50.620">
    <property type="entry name" value="HUPs"/>
    <property type="match status" value="1"/>
</dbReference>
<comment type="catalytic activity">
    <reaction evidence="14 15">
        <text>beta-nicotinamide D-ribonucleotide + ATP + H(+) = diphosphate + NAD(+)</text>
        <dbReference type="Rhea" id="RHEA:21360"/>
        <dbReference type="ChEBI" id="CHEBI:14649"/>
        <dbReference type="ChEBI" id="CHEBI:15378"/>
        <dbReference type="ChEBI" id="CHEBI:30616"/>
        <dbReference type="ChEBI" id="CHEBI:33019"/>
        <dbReference type="ChEBI" id="CHEBI:57540"/>
        <dbReference type="EC" id="2.7.7.1"/>
    </reaction>
</comment>
<comment type="caution">
    <text evidence="17">The sequence shown here is derived from an EMBL/GenBank/DDBJ whole genome shotgun (WGS) entry which is preliminary data.</text>
</comment>
<keyword evidence="5" id="KW-0597">Phosphoprotein</keyword>
<dbReference type="FunFam" id="3.40.50.620:FF:000074">
    <property type="entry name" value="Nicotinamide-nucleotide adenylyltransferase"/>
    <property type="match status" value="1"/>
</dbReference>
<comment type="subcellular location">
    <subcellularLocation>
        <location evidence="1">Nucleus</location>
    </subcellularLocation>
</comment>
<proteinExistence type="inferred from homology"/>
<comment type="pathway">
    <text evidence="2 15">Cofactor biosynthesis; NAD(+) biosynthesis; NAD(+) from nicotinamide D-ribonucleotide: step 1/1.</text>
</comment>
<evidence type="ECO:0000313" key="18">
    <source>
        <dbReference type="Proteomes" id="UP000736335"/>
    </source>
</evidence>
<evidence type="ECO:0000256" key="2">
    <source>
        <dbReference type="ARBA" id="ARBA00004658"/>
    </source>
</evidence>
<name>A0A9P6HBN6_9AGAM</name>
<evidence type="ECO:0000256" key="5">
    <source>
        <dbReference type="ARBA" id="ARBA00022553"/>
    </source>
</evidence>
<dbReference type="PANTHER" id="PTHR12039">
    <property type="entry name" value="NICOTINAMIDE MONONUCLEOTIDE ADENYLYLTRANSFERASE"/>
    <property type="match status" value="1"/>
</dbReference>
<dbReference type="Proteomes" id="UP000736335">
    <property type="component" value="Unassembled WGS sequence"/>
</dbReference>
<evidence type="ECO:0000256" key="15">
    <source>
        <dbReference type="RuleBase" id="RU362021"/>
    </source>
</evidence>
<evidence type="ECO:0000256" key="4">
    <source>
        <dbReference type="ARBA" id="ARBA00007064"/>
    </source>
</evidence>
<evidence type="ECO:0000256" key="7">
    <source>
        <dbReference type="ARBA" id="ARBA00022679"/>
    </source>
</evidence>
<dbReference type="GO" id="GO:0005524">
    <property type="term" value="F:ATP binding"/>
    <property type="evidence" value="ECO:0007669"/>
    <property type="project" value="UniProtKB-KW"/>
</dbReference>
<dbReference type="GO" id="GO:0005634">
    <property type="term" value="C:nucleus"/>
    <property type="evidence" value="ECO:0007669"/>
    <property type="project" value="UniProtKB-SubCell"/>
</dbReference>
<evidence type="ECO:0000256" key="12">
    <source>
        <dbReference type="ARBA" id="ARBA00023242"/>
    </source>
</evidence>
<organism evidence="17 18">
    <name type="scientific">Thelephora terrestris</name>
    <dbReference type="NCBI Taxonomy" id="56493"/>
    <lineage>
        <taxon>Eukaryota</taxon>
        <taxon>Fungi</taxon>
        <taxon>Dikarya</taxon>
        <taxon>Basidiomycota</taxon>
        <taxon>Agaricomycotina</taxon>
        <taxon>Agaricomycetes</taxon>
        <taxon>Thelephorales</taxon>
        <taxon>Thelephoraceae</taxon>
        <taxon>Thelephora</taxon>
    </lineage>
</organism>
<evidence type="ECO:0000256" key="11">
    <source>
        <dbReference type="ARBA" id="ARBA00023027"/>
    </source>
</evidence>
<comment type="catalytic activity">
    <reaction evidence="13 15">
        <text>nicotinate beta-D-ribonucleotide + ATP + H(+) = deamido-NAD(+) + diphosphate</text>
        <dbReference type="Rhea" id="RHEA:22860"/>
        <dbReference type="ChEBI" id="CHEBI:15378"/>
        <dbReference type="ChEBI" id="CHEBI:30616"/>
        <dbReference type="ChEBI" id="CHEBI:33019"/>
        <dbReference type="ChEBI" id="CHEBI:57502"/>
        <dbReference type="ChEBI" id="CHEBI:58437"/>
        <dbReference type="EC" id="2.7.7.18"/>
    </reaction>
</comment>
<keyword evidence="7 15" id="KW-0808">Transferase</keyword>
<evidence type="ECO:0000256" key="10">
    <source>
        <dbReference type="ARBA" id="ARBA00022840"/>
    </source>
</evidence>
<dbReference type="EMBL" id="WIUZ02000012">
    <property type="protein sequence ID" value="KAF9782411.1"/>
    <property type="molecule type" value="Genomic_DNA"/>
</dbReference>
<keyword evidence="11 15" id="KW-0520">NAD</keyword>
<keyword evidence="10 15" id="KW-0067">ATP-binding</keyword>
<keyword evidence="9 15" id="KW-0547">Nucleotide-binding</keyword>
<accession>A0A9P6HBN6</accession>
<dbReference type="AlphaFoldDB" id="A0A9P6HBN6"/>
<keyword evidence="6 15" id="KW-0662">Pyridine nucleotide biosynthesis</keyword>
<evidence type="ECO:0000259" key="16">
    <source>
        <dbReference type="Pfam" id="PF01467"/>
    </source>
</evidence>
<dbReference type="CDD" id="cd09286">
    <property type="entry name" value="NMNAT_Eukarya"/>
    <property type="match status" value="1"/>
</dbReference>
<dbReference type="InterPro" id="IPR014729">
    <property type="entry name" value="Rossmann-like_a/b/a_fold"/>
</dbReference>
<protein>
    <recommendedName>
        <fullName evidence="15">Nicotinamide-nucleotide adenylyltransferase</fullName>
        <ecNumber evidence="15">2.7.7.1</ecNumber>
        <ecNumber evidence="15">2.7.7.18</ecNumber>
    </recommendedName>
</protein>
<dbReference type="InterPro" id="IPR004821">
    <property type="entry name" value="Cyt_trans-like"/>
</dbReference>
<keyword evidence="18" id="KW-1185">Reference proteome</keyword>
<evidence type="ECO:0000256" key="1">
    <source>
        <dbReference type="ARBA" id="ARBA00004123"/>
    </source>
</evidence>